<organism evidence="2 3">
    <name type="scientific">Metschnikowia pulcherrima</name>
    <dbReference type="NCBI Taxonomy" id="27326"/>
    <lineage>
        <taxon>Eukaryota</taxon>
        <taxon>Fungi</taxon>
        <taxon>Dikarya</taxon>
        <taxon>Ascomycota</taxon>
        <taxon>Saccharomycotina</taxon>
        <taxon>Pichiomycetes</taxon>
        <taxon>Metschnikowiaceae</taxon>
        <taxon>Metschnikowia</taxon>
    </lineage>
</organism>
<evidence type="ECO:0000256" key="1">
    <source>
        <dbReference type="SAM" id="MobiDB-lite"/>
    </source>
</evidence>
<accession>A0A8H7GZ27</accession>
<sequence>MLMLIHLRALNLNHSNKPETAANAQAKQSGIDEKDELPLIATKEHTGPILDGQDVKPVEPAFPEAESTETSIKFAEKLTYLENSNDFENPDLAAVPKESSEAIPAVSIETSGTIQKPLDELSKERTLN</sequence>
<dbReference type="EMBL" id="JACBPP010000001">
    <property type="protein sequence ID" value="KAF8005221.1"/>
    <property type="molecule type" value="Genomic_DNA"/>
</dbReference>
<dbReference type="AlphaFoldDB" id="A0A8H7GZ27"/>
<comment type="caution">
    <text evidence="2">The sequence shown here is derived from an EMBL/GenBank/DDBJ whole genome shotgun (WGS) entry which is preliminary data.</text>
</comment>
<feature type="compositionally biased region" description="Basic and acidic residues" evidence="1">
    <location>
        <begin position="117"/>
        <end position="128"/>
    </location>
</feature>
<proteinExistence type="predicted"/>
<gene>
    <name evidence="2" type="ORF">HF325_000678</name>
</gene>
<name>A0A8H7GZ27_9ASCO</name>
<protein>
    <submittedName>
        <fullName evidence="2">Uncharacterized protein</fullName>
    </submittedName>
</protein>
<reference evidence="2" key="1">
    <citation type="submission" date="2020-10" db="EMBL/GenBank/DDBJ databases">
        <title>The Whole-Genome Sequence of Metschnikowia persimmonesis, a Novel Endophytic Yeast Species Isolated from Medicinal Plant Diospyros kaki Thumb.</title>
        <authorList>
            <person name="Rahmat E."/>
            <person name="Kang Y."/>
        </authorList>
    </citation>
    <scope>NUCLEOTIDE SEQUENCE</scope>
    <source>
        <strain evidence="2">KIOM G15050</strain>
    </source>
</reference>
<evidence type="ECO:0000313" key="3">
    <source>
        <dbReference type="Proteomes" id="UP000649328"/>
    </source>
</evidence>
<dbReference type="Proteomes" id="UP000649328">
    <property type="component" value="Unassembled WGS sequence"/>
</dbReference>
<feature type="region of interest" description="Disordered" evidence="1">
    <location>
        <begin position="108"/>
        <end position="128"/>
    </location>
</feature>
<keyword evidence="3" id="KW-1185">Reference proteome</keyword>
<evidence type="ECO:0000313" key="2">
    <source>
        <dbReference type="EMBL" id="KAF8005221.1"/>
    </source>
</evidence>